<name>A0A914YER3_9BILA</name>
<evidence type="ECO:0000313" key="10">
    <source>
        <dbReference type="WBParaSite" id="PSU_v2.g18759.t1"/>
    </source>
</evidence>
<dbReference type="GO" id="GO:0016020">
    <property type="term" value="C:membrane"/>
    <property type="evidence" value="ECO:0007669"/>
    <property type="project" value="UniProtKB-SubCell"/>
</dbReference>
<dbReference type="Gene3D" id="3.90.550.50">
    <property type="match status" value="1"/>
</dbReference>
<keyword evidence="6" id="KW-1133">Transmembrane helix</keyword>
<dbReference type="WBParaSite" id="PSU_v2.g18759.t1">
    <property type="protein sequence ID" value="PSU_v2.g18759.t1"/>
    <property type="gene ID" value="PSU_v2.g18759"/>
</dbReference>
<reference evidence="10" key="1">
    <citation type="submission" date="2022-11" db="UniProtKB">
        <authorList>
            <consortium name="WormBaseParasite"/>
        </authorList>
    </citation>
    <scope>IDENTIFICATION</scope>
</reference>
<keyword evidence="4" id="KW-0812">Transmembrane</keyword>
<evidence type="ECO:0000256" key="4">
    <source>
        <dbReference type="ARBA" id="ARBA00022692"/>
    </source>
</evidence>
<evidence type="ECO:0000259" key="8">
    <source>
        <dbReference type="Pfam" id="PF02434"/>
    </source>
</evidence>
<dbReference type="Proteomes" id="UP000887577">
    <property type="component" value="Unplaced"/>
</dbReference>
<sequence length="112" mass="12950">MLQKNAMWSCHFNDNTYVNIPILKKKLKDINHELPYYFGATLNQMPIIVNGEIFWYAKNGACLSRGALEKISTTILNHKFYSDFIKHDKMTGEVALGYLTSKRFTIRSPAFL</sequence>
<keyword evidence="2" id="KW-0328">Glycosyltransferase</keyword>
<dbReference type="Pfam" id="PF02434">
    <property type="entry name" value="Fringe"/>
    <property type="match status" value="1"/>
</dbReference>
<evidence type="ECO:0000313" key="9">
    <source>
        <dbReference type="Proteomes" id="UP000887577"/>
    </source>
</evidence>
<organism evidence="9 10">
    <name type="scientific">Panagrolaimus superbus</name>
    <dbReference type="NCBI Taxonomy" id="310955"/>
    <lineage>
        <taxon>Eukaryota</taxon>
        <taxon>Metazoa</taxon>
        <taxon>Ecdysozoa</taxon>
        <taxon>Nematoda</taxon>
        <taxon>Chromadorea</taxon>
        <taxon>Rhabditida</taxon>
        <taxon>Tylenchina</taxon>
        <taxon>Panagrolaimomorpha</taxon>
        <taxon>Panagrolaimoidea</taxon>
        <taxon>Panagrolaimidae</taxon>
        <taxon>Panagrolaimus</taxon>
    </lineage>
</organism>
<evidence type="ECO:0000256" key="3">
    <source>
        <dbReference type="ARBA" id="ARBA00022679"/>
    </source>
</evidence>
<accession>A0A914YER3</accession>
<comment type="subcellular location">
    <subcellularLocation>
        <location evidence="1">Membrane</location>
        <topology evidence="1">Single-pass type II membrane protein</topology>
    </subcellularLocation>
</comment>
<dbReference type="InterPro" id="IPR003378">
    <property type="entry name" value="Fringe-like_glycosylTrfase"/>
</dbReference>
<proteinExistence type="predicted"/>
<keyword evidence="3" id="KW-0808">Transferase</keyword>
<evidence type="ECO:0000256" key="7">
    <source>
        <dbReference type="ARBA" id="ARBA00023136"/>
    </source>
</evidence>
<feature type="domain" description="Fringe-like glycosyltransferase" evidence="8">
    <location>
        <begin position="2"/>
        <end position="106"/>
    </location>
</feature>
<evidence type="ECO:0000256" key="6">
    <source>
        <dbReference type="ARBA" id="ARBA00022989"/>
    </source>
</evidence>
<protein>
    <recommendedName>
        <fullName evidence="8">Fringe-like glycosyltransferase domain-containing protein</fullName>
    </recommendedName>
</protein>
<evidence type="ECO:0000256" key="5">
    <source>
        <dbReference type="ARBA" id="ARBA00022968"/>
    </source>
</evidence>
<dbReference type="GO" id="GO:0016757">
    <property type="term" value="F:glycosyltransferase activity"/>
    <property type="evidence" value="ECO:0007669"/>
    <property type="project" value="UniProtKB-KW"/>
</dbReference>
<keyword evidence="7" id="KW-0472">Membrane</keyword>
<evidence type="ECO:0000256" key="1">
    <source>
        <dbReference type="ARBA" id="ARBA00004606"/>
    </source>
</evidence>
<evidence type="ECO:0000256" key="2">
    <source>
        <dbReference type="ARBA" id="ARBA00022676"/>
    </source>
</evidence>
<dbReference type="AlphaFoldDB" id="A0A914YER3"/>
<keyword evidence="9" id="KW-1185">Reference proteome</keyword>
<keyword evidence="5" id="KW-0735">Signal-anchor</keyword>